<sequence>MSASTDNSLYAGGSDDADVGPTMASQANSDPPPGPGTSSATPPIAAPAETSTTFHIGTPAPSVEATTTITPVAGASNATSVPVPPQPGLTAGSTHSLSIHVATPPPGSPTADGPATSVHSHDFGAQGATASPDSGSSSSPTALAAQTTASTGTGTQTHPLNIQQTSHAQSEHRRHCCLLPMPRDLEVTLMRAASIGLAGTIIILGWRLDGSFKEHNITMHELAQLKANMSSASKCAEEVTATKTEWVIPATVIPSDVRTALARHQQEQQEQTETSERAHDPDLTTDASVISGFITKYLNGDPPRTTVTTATADNGGPTTTGAAGTPATEFEDLYVTGTATGSQSHAGAPWI</sequence>
<feature type="compositionally biased region" description="Low complexity" evidence="1">
    <location>
        <begin position="36"/>
        <end position="53"/>
    </location>
</feature>
<dbReference type="EMBL" id="KI669502">
    <property type="protein sequence ID" value="OCF34045.1"/>
    <property type="molecule type" value="Genomic_DNA"/>
</dbReference>
<dbReference type="AlphaFoldDB" id="A0A1B9GT51"/>
<evidence type="ECO:0000313" key="3">
    <source>
        <dbReference type="Proteomes" id="UP000092666"/>
    </source>
</evidence>
<feature type="compositionally biased region" description="Low complexity" evidence="1">
    <location>
        <begin position="127"/>
        <end position="157"/>
    </location>
</feature>
<name>A0A1B9GT51_9TREE</name>
<accession>A0A1B9GT51</accession>
<organism evidence="2 3">
    <name type="scientific">Kwoniella heveanensis BCC8398</name>
    <dbReference type="NCBI Taxonomy" id="1296120"/>
    <lineage>
        <taxon>Eukaryota</taxon>
        <taxon>Fungi</taxon>
        <taxon>Dikarya</taxon>
        <taxon>Basidiomycota</taxon>
        <taxon>Agaricomycotina</taxon>
        <taxon>Tremellomycetes</taxon>
        <taxon>Tremellales</taxon>
        <taxon>Cryptococcaceae</taxon>
        <taxon>Kwoniella</taxon>
    </lineage>
</organism>
<feature type="region of interest" description="Disordered" evidence="1">
    <location>
        <begin position="1"/>
        <end position="63"/>
    </location>
</feature>
<evidence type="ECO:0000256" key="1">
    <source>
        <dbReference type="SAM" id="MobiDB-lite"/>
    </source>
</evidence>
<reference evidence="3" key="2">
    <citation type="submission" date="2013-12" db="EMBL/GenBank/DDBJ databases">
        <title>Evolution of pathogenesis and genome organization in the Tremellales.</title>
        <authorList>
            <person name="Cuomo C."/>
            <person name="Litvintseva A."/>
            <person name="Heitman J."/>
            <person name="Chen Y."/>
            <person name="Sun S."/>
            <person name="Springer D."/>
            <person name="Dromer F."/>
            <person name="Young S."/>
            <person name="Zeng Q."/>
            <person name="Chapman S."/>
            <person name="Gujja S."/>
            <person name="Saif S."/>
            <person name="Birren B."/>
        </authorList>
    </citation>
    <scope>NUCLEOTIDE SEQUENCE [LARGE SCALE GENOMIC DNA]</scope>
    <source>
        <strain evidence="3">BCC8398</strain>
    </source>
</reference>
<feature type="region of interest" description="Disordered" evidence="1">
    <location>
        <begin position="76"/>
        <end position="170"/>
    </location>
</feature>
<protein>
    <submittedName>
        <fullName evidence="2">Uncharacterized protein</fullName>
    </submittedName>
</protein>
<keyword evidence="3" id="KW-1185">Reference proteome</keyword>
<feature type="compositionally biased region" description="Polar residues" evidence="1">
    <location>
        <begin position="158"/>
        <end position="168"/>
    </location>
</feature>
<proteinExistence type="predicted"/>
<gene>
    <name evidence="2" type="ORF">I316_04392</name>
</gene>
<feature type="region of interest" description="Disordered" evidence="1">
    <location>
        <begin position="261"/>
        <end position="283"/>
    </location>
</feature>
<feature type="region of interest" description="Disordered" evidence="1">
    <location>
        <begin position="301"/>
        <end position="327"/>
    </location>
</feature>
<reference evidence="2 3" key="1">
    <citation type="submission" date="2013-07" db="EMBL/GenBank/DDBJ databases">
        <title>The Genome Sequence of Cryptococcus heveanensis BCC8398.</title>
        <authorList>
            <consortium name="The Broad Institute Genome Sequencing Platform"/>
            <person name="Cuomo C."/>
            <person name="Litvintseva A."/>
            <person name="Chen Y."/>
            <person name="Heitman J."/>
            <person name="Sun S."/>
            <person name="Springer D."/>
            <person name="Dromer F."/>
            <person name="Young S.K."/>
            <person name="Zeng Q."/>
            <person name="Gargeya S."/>
            <person name="Fitzgerald M."/>
            <person name="Abouelleil A."/>
            <person name="Alvarado L."/>
            <person name="Berlin A.M."/>
            <person name="Chapman S.B."/>
            <person name="Dewar J."/>
            <person name="Goldberg J."/>
            <person name="Griggs A."/>
            <person name="Gujja S."/>
            <person name="Hansen M."/>
            <person name="Howarth C."/>
            <person name="Imamovic A."/>
            <person name="Larimer J."/>
            <person name="McCowan C."/>
            <person name="Murphy C."/>
            <person name="Pearson M."/>
            <person name="Priest M."/>
            <person name="Roberts A."/>
            <person name="Saif S."/>
            <person name="Shea T."/>
            <person name="Sykes S."/>
            <person name="Wortman J."/>
            <person name="Nusbaum C."/>
            <person name="Birren B."/>
        </authorList>
    </citation>
    <scope>NUCLEOTIDE SEQUENCE [LARGE SCALE GENOMIC DNA]</scope>
    <source>
        <strain evidence="2 3">BCC8398</strain>
    </source>
</reference>
<dbReference type="Proteomes" id="UP000092666">
    <property type="component" value="Unassembled WGS sequence"/>
</dbReference>
<evidence type="ECO:0000313" key="2">
    <source>
        <dbReference type="EMBL" id="OCF34045.1"/>
    </source>
</evidence>
<feature type="compositionally biased region" description="Low complexity" evidence="1">
    <location>
        <begin position="308"/>
        <end position="327"/>
    </location>
</feature>